<gene>
    <name evidence="2" type="ORF">NDU88_004920</name>
</gene>
<feature type="region of interest" description="Disordered" evidence="1">
    <location>
        <begin position="40"/>
        <end position="100"/>
    </location>
</feature>
<accession>A0AAV7WWT7</accession>
<sequence length="129" mass="14073">MTDPDVVMVPPNQAAYPGEGGVCKALLEWTWGAATAPAGTLRKAAQEKERGEHHSQERHSIRVSTYGEDPRPSKRNATTVVSSPLQRQVEEQEAARPACRPCSGERVALPACILHRIQGLHGELDGNWL</sequence>
<evidence type="ECO:0000313" key="2">
    <source>
        <dbReference type="EMBL" id="KAJ1217326.1"/>
    </source>
</evidence>
<dbReference type="EMBL" id="JANPWB010000001">
    <property type="protein sequence ID" value="KAJ1217326.1"/>
    <property type="molecule type" value="Genomic_DNA"/>
</dbReference>
<name>A0AAV7WWT7_PLEWA</name>
<dbReference type="AlphaFoldDB" id="A0AAV7WWT7"/>
<comment type="caution">
    <text evidence="2">The sequence shown here is derived from an EMBL/GenBank/DDBJ whole genome shotgun (WGS) entry which is preliminary data.</text>
</comment>
<evidence type="ECO:0000256" key="1">
    <source>
        <dbReference type="SAM" id="MobiDB-lite"/>
    </source>
</evidence>
<feature type="compositionally biased region" description="Polar residues" evidence="1">
    <location>
        <begin position="75"/>
        <end position="86"/>
    </location>
</feature>
<dbReference type="Proteomes" id="UP001066276">
    <property type="component" value="Chromosome 1_1"/>
</dbReference>
<proteinExistence type="predicted"/>
<reference evidence="2" key="1">
    <citation type="journal article" date="2022" name="bioRxiv">
        <title>Sequencing and chromosome-scale assembly of the giantPleurodeles waltlgenome.</title>
        <authorList>
            <person name="Brown T."/>
            <person name="Elewa A."/>
            <person name="Iarovenko S."/>
            <person name="Subramanian E."/>
            <person name="Araus A.J."/>
            <person name="Petzold A."/>
            <person name="Susuki M."/>
            <person name="Suzuki K.-i.T."/>
            <person name="Hayashi T."/>
            <person name="Toyoda A."/>
            <person name="Oliveira C."/>
            <person name="Osipova E."/>
            <person name="Leigh N.D."/>
            <person name="Simon A."/>
            <person name="Yun M.H."/>
        </authorList>
    </citation>
    <scope>NUCLEOTIDE SEQUENCE</scope>
    <source>
        <strain evidence="2">20211129_DDA</strain>
        <tissue evidence="2">Liver</tissue>
    </source>
</reference>
<keyword evidence="3" id="KW-1185">Reference proteome</keyword>
<organism evidence="2 3">
    <name type="scientific">Pleurodeles waltl</name>
    <name type="common">Iberian ribbed newt</name>
    <dbReference type="NCBI Taxonomy" id="8319"/>
    <lineage>
        <taxon>Eukaryota</taxon>
        <taxon>Metazoa</taxon>
        <taxon>Chordata</taxon>
        <taxon>Craniata</taxon>
        <taxon>Vertebrata</taxon>
        <taxon>Euteleostomi</taxon>
        <taxon>Amphibia</taxon>
        <taxon>Batrachia</taxon>
        <taxon>Caudata</taxon>
        <taxon>Salamandroidea</taxon>
        <taxon>Salamandridae</taxon>
        <taxon>Pleurodelinae</taxon>
        <taxon>Pleurodeles</taxon>
    </lineage>
</organism>
<evidence type="ECO:0000313" key="3">
    <source>
        <dbReference type="Proteomes" id="UP001066276"/>
    </source>
</evidence>
<protein>
    <submittedName>
        <fullName evidence="2">Uncharacterized protein</fullName>
    </submittedName>
</protein>
<feature type="compositionally biased region" description="Basic and acidic residues" evidence="1">
    <location>
        <begin position="44"/>
        <end position="60"/>
    </location>
</feature>